<evidence type="ECO:0000256" key="8">
    <source>
        <dbReference type="SAM" id="Phobius"/>
    </source>
</evidence>
<dbReference type="PROSITE" id="PS00972">
    <property type="entry name" value="USP_1"/>
    <property type="match status" value="1"/>
</dbReference>
<dbReference type="InterPro" id="IPR001394">
    <property type="entry name" value="Peptidase_C19_UCH"/>
</dbReference>
<proteinExistence type="inferred from homology"/>
<evidence type="ECO:0000313" key="11">
    <source>
        <dbReference type="Proteomes" id="UP001237642"/>
    </source>
</evidence>
<feature type="domain" description="USP" evidence="9">
    <location>
        <begin position="244"/>
        <end position="539"/>
    </location>
</feature>
<comment type="caution">
    <text evidence="10">The sequence shown here is derived from an EMBL/GenBank/DDBJ whole genome shotgun (WGS) entry which is preliminary data.</text>
</comment>
<feature type="transmembrane region" description="Helical" evidence="8">
    <location>
        <begin position="167"/>
        <end position="190"/>
    </location>
</feature>
<name>A0AAD8M9Z3_9APIA</name>
<dbReference type="PANTHER" id="PTHR21646">
    <property type="entry name" value="UBIQUITIN CARBOXYL-TERMINAL HYDROLASE"/>
    <property type="match status" value="1"/>
</dbReference>
<dbReference type="InterPro" id="IPR050185">
    <property type="entry name" value="Ub_carboxyl-term_hydrolase"/>
</dbReference>
<comment type="catalytic activity">
    <reaction evidence="1 7">
        <text>Thiol-dependent hydrolysis of ester, thioester, amide, peptide and isopeptide bonds formed by the C-terminal Gly of ubiquitin (a 76-residue protein attached to proteins as an intracellular targeting signal).</text>
        <dbReference type="EC" id="3.4.19.12"/>
    </reaction>
</comment>
<dbReference type="Proteomes" id="UP001237642">
    <property type="component" value="Unassembled WGS sequence"/>
</dbReference>
<dbReference type="Gene3D" id="3.90.70.10">
    <property type="entry name" value="Cysteine proteinases"/>
    <property type="match status" value="1"/>
</dbReference>
<dbReference type="GO" id="GO:0004843">
    <property type="term" value="F:cysteine-type deubiquitinase activity"/>
    <property type="evidence" value="ECO:0007669"/>
    <property type="project" value="UniProtKB-UniRule"/>
</dbReference>
<evidence type="ECO:0000313" key="10">
    <source>
        <dbReference type="EMBL" id="KAK1366151.1"/>
    </source>
</evidence>
<dbReference type="AlphaFoldDB" id="A0AAD8M9Z3"/>
<dbReference type="EMBL" id="JAUIZM010000009">
    <property type="protein sequence ID" value="KAK1366151.1"/>
    <property type="molecule type" value="Genomic_DNA"/>
</dbReference>
<comment type="function">
    <text evidence="7">Recognizes and hydrolyzes the peptide bond at the C-terminal Gly of ubiquitin. Involved in the processing of poly-ubiquitin precursors as well as that of ubiquitinated proteins.</text>
</comment>
<comment type="similarity">
    <text evidence="2 7">Belongs to the peptidase C19 family.</text>
</comment>
<keyword evidence="8" id="KW-0812">Transmembrane</keyword>
<dbReference type="Pfam" id="PF00443">
    <property type="entry name" value="UCH"/>
    <property type="match status" value="1"/>
</dbReference>
<reference evidence="10" key="2">
    <citation type="submission" date="2023-05" db="EMBL/GenBank/DDBJ databases">
        <authorList>
            <person name="Schelkunov M.I."/>
        </authorList>
    </citation>
    <scope>NUCLEOTIDE SEQUENCE</scope>
    <source>
        <strain evidence="10">Hsosn_3</strain>
        <tissue evidence="10">Leaf</tissue>
    </source>
</reference>
<evidence type="ECO:0000256" key="4">
    <source>
        <dbReference type="ARBA" id="ARBA00022786"/>
    </source>
</evidence>
<keyword evidence="5 7" id="KW-0378">Hydrolase</keyword>
<protein>
    <recommendedName>
        <fullName evidence="7">Ubiquitin carboxyl-terminal hydrolase</fullName>
        <ecNumber evidence="7">3.4.19.12</ecNumber>
    </recommendedName>
</protein>
<feature type="transmembrane region" description="Helical" evidence="8">
    <location>
        <begin position="33"/>
        <end position="51"/>
    </location>
</feature>
<dbReference type="InterPro" id="IPR018200">
    <property type="entry name" value="USP_CS"/>
</dbReference>
<keyword evidence="8" id="KW-0472">Membrane</keyword>
<keyword evidence="6 7" id="KW-0788">Thiol protease</keyword>
<dbReference type="InterPro" id="IPR028889">
    <property type="entry name" value="USP"/>
</dbReference>
<dbReference type="PANTHER" id="PTHR21646:SF24">
    <property type="entry name" value="UBIQUITIN CARBOXYL-TERMINAL HYDROLASE"/>
    <property type="match status" value="1"/>
</dbReference>
<sequence>MEDPCFNLLTSAKRRDCYGKEYIKAREALTERVSSIGLGVVALVMSFLYISQKGREPALSWFSRRLLVGLMPLALFAPNNFFSGMMISFITAISFCSYVDGLREKMRQSKAGFFFREMSFEGKKMIFFGLEHTVEMLIHVTDIILAGTFCLSSMLVRHEFEIMHETYVHYDINLILKVILIALASVKVILSKAFQKTNYGRMVDKKRVLPLDQIYDIPSTEYDTVLKYRAIGSEKESIVDRGLCGLLNVGSCCYVNSVIQCLAHTRSFARFFLEKPCHELETYGKLSGAVGHLLQIIWTPGIQATDPTLLKTEMARFVPQFAGNNQHDAQEFLERLLEGLSQDLSSVLANNSNVVDLFKGEFENSLSCLECVNTSKSYVPFLNLPVPIPCAKVSIYDCLKKIFGEEYLLGDNIWMCPACGKKRMAEKRCRLSRVPEIFIFHLLRVKHLESLTMKVETPVSFPLKNFDVSEYAANGTLGASYELYAVINHFGSAENGHFTATVKVNESNKWFSFDDLKVSSVGERDIVSSAAYILFYKISRDSEHVIQVPKFMDSIEAPIKDISTQKSGSPQNILANKSLSELCPRTAAKVLSACRSICLKVFLVIWMFLAGKSVTGETEDQ</sequence>
<evidence type="ECO:0000256" key="6">
    <source>
        <dbReference type="ARBA" id="ARBA00022807"/>
    </source>
</evidence>
<dbReference type="PROSITE" id="PS00973">
    <property type="entry name" value="USP_2"/>
    <property type="match status" value="1"/>
</dbReference>
<keyword evidence="8" id="KW-1133">Transmembrane helix</keyword>
<gene>
    <name evidence="10" type="ORF">POM88_041712</name>
</gene>
<evidence type="ECO:0000256" key="1">
    <source>
        <dbReference type="ARBA" id="ARBA00000707"/>
    </source>
</evidence>
<evidence type="ECO:0000256" key="2">
    <source>
        <dbReference type="ARBA" id="ARBA00009085"/>
    </source>
</evidence>
<dbReference type="GO" id="GO:0016579">
    <property type="term" value="P:protein deubiquitination"/>
    <property type="evidence" value="ECO:0007669"/>
    <property type="project" value="InterPro"/>
</dbReference>
<organism evidence="10 11">
    <name type="scientific">Heracleum sosnowskyi</name>
    <dbReference type="NCBI Taxonomy" id="360622"/>
    <lineage>
        <taxon>Eukaryota</taxon>
        <taxon>Viridiplantae</taxon>
        <taxon>Streptophyta</taxon>
        <taxon>Embryophyta</taxon>
        <taxon>Tracheophyta</taxon>
        <taxon>Spermatophyta</taxon>
        <taxon>Magnoliopsida</taxon>
        <taxon>eudicotyledons</taxon>
        <taxon>Gunneridae</taxon>
        <taxon>Pentapetalae</taxon>
        <taxon>asterids</taxon>
        <taxon>campanulids</taxon>
        <taxon>Apiales</taxon>
        <taxon>Apiaceae</taxon>
        <taxon>Apioideae</taxon>
        <taxon>apioid superclade</taxon>
        <taxon>Tordylieae</taxon>
        <taxon>Tordyliinae</taxon>
        <taxon>Heracleum</taxon>
    </lineage>
</organism>
<keyword evidence="11" id="KW-1185">Reference proteome</keyword>
<dbReference type="CDD" id="cd02674">
    <property type="entry name" value="Peptidase_C19R"/>
    <property type="match status" value="1"/>
</dbReference>
<evidence type="ECO:0000256" key="5">
    <source>
        <dbReference type="ARBA" id="ARBA00022801"/>
    </source>
</evidence>
<feature type="transmembrane region" description="Helical" evidence="8">
    <location>
        <begin position="81"/>
        <end position="99"/>
    </location>
</feature>
<dbReference type="SUPFAM" id="SSF54001">
    <property type="entry name" value="Cysteine proteinases"/>
    <property type="match status" value="1"/>
</dbReference>
<keyword evidence="3 7" id="KW-0645">Protease</keyword>
<reference evidence="10" key="1">
    <citation type="submission" date="2023-02" db="EMBL/GenBank/DDBJ databases">
        <title>Genome of toxic invasive species Heracleum sosnowskyi carries increased number of genes despite the absence of recent whole-genome duplications.</title>
        <authorList>
            <person name="Schelkunov M."/>
            <person name="Shtratnikova V."/>
            <person name="Makarenko M."/>
            <person name="Klepikova A."/>
            <person name="Omelchenko D."/>
            <person name="Novikova G."/>
            <person name="Obukhova E."/>
            <person name="Bogdanov V."/>
            <person name="Penin A."/>
            <person name="Logacheva M."/>
        </authorList>
    </citation>
    <scope>NUCLEOTIDE SEQUENCE</scope>
    <source>
        <strain evidence="10">Hsosn_3</strain>
        <tissue evidence="10">Leaf</tissue>
    </source>
</reference>
<evidence type="ECO:0000259" key="9">
    <source>
        <dbReference type="PROSITE" id="PS50235"/>
    </source>
</evidence>
<evidence type="ECO:0000256" key="3">
    <source>
        <dbReference type="ARBA" id="ARBA00022670"/>
    </source>
</evidence>
<keyword evidence="4 7" id="KW-0833">Ubl conjugation pathway</keyword>
<dbReference type="InterPro" id="IPR038765">
    <property type="entry name" value="Papain-like_cys_pep_sf"/>
</dbReference>
<dbReference type="GO" id="GO:0006508">
    <property type="term" value="P:proteolysis"/>
    <property type="evidence" value="ECO:0007669"/>
    <property type="project" value="UniProtKB-KW"/>
</dbReference>
<accession>A0AAD8M9Z3</accession>
<dbReference type="PROSITE" id="PS50235">
    <property type="entry name" value="USP_3"/>
    <property type="match status" value="1"/>
</dbReference>
<evidence type="ECO:0000256" key="7">
    <source>
        <dbReference type="RuleBase" id="RU366025"/>
    </source>
</evidence>
<dbReference type="EC" id="3.4.19.12" evidence="7"/>